<dbReference type="EMBL" id="CACVKT020008736">
    <property type="protein sequence ID" value="CAC5417338.1"/>
    <property type="molecule type" value="Genomic_DNA"/>
</dbReference>
<sequence length="181" mass="21194">MEKQYHQILKDADEDLCVPTATPKIPVVFNARSIPCFICQLPMRHPYRHAIMIHLTWYTAPEYACFHCKQQLTRLNHHIQNIHPDFYSEAKVGPEKYQMWEQLLNGLLRELARILEVSYPEGLTNFVNSLDILGNKTYGAAKNPEFRAEEIFNAEIFCQINKLSKFNLRFSTTLAKHTYIH</sequence>
<organism evidence="1 2">
    <name type="scientific">Mytilus coruscus</name>
    <name type="common">Sea mussel</name>
    <dbReference type="NCBI Taxonomy" id="42192"/>
    <lineage>
        <taxon>Eukaryota</taxon>
        <taxon>Metazoa</taxon>
        <taxon>Spiralia</taxon>
        <taxon>Lophotrochozoa</taxon>
        <taxon>Mollusca</taxon>
        <taxon>Bivalvia</taxon>
        <taxon>Autobranchia</taxon>
        <taxon>Pteriomorphia</taxon>
        <taxon>Mytilida</taxon>
        <taxon>Mytiloidea</taxon>
        <taxon>Mytilidae</taxon>
        <taxon>Mytilinae</taxon>
        <taxon>Mytilus</taxon>
    </lineage>
</organism>
<name>A0A6J8EAS9_MYTCO</name>
<proteinExistence type="predicted"/>
<protein>
    <submittedName>
        <fullName evidence="1">Uncharacterized protein</fullName>
    </submittedName>
</protein>
<dbReference type="Proteomes" id="UP000507470">
    <property type="component" value="Unassembled WGS sequence"/>
</dbReference>
<evidence type="ECO:0000313" key="2">
    <source>
        <dbReference type="Proteomes" id="UP000507470"/>
    </source>
</evidence>
<reference evidence="1 2" key="1">
    <citation type="submission" date="2020-06" db="EMBL/GenBank/DDBJ databases">
        <authorList>
            <person name="Li R."/>
            <person name="Bekaert M."/>
        </authorList>
    </citation>
    <scope>NUCLEOTIDE SEQUENCE [LARGE SCALE GENOMIC DNA]</scope>
    <source>
        <strain evidence="2">wild</strain>
    </source>
</reference>
<evidence type="ECO:0000313" key="1">
    <source>
        <dbReference type="EMBL" id="CAC5417338.1"/>
    </source>
</evidence>
<keyword evidence="2" id="KW-1185">Reference proteome</keyword>
<accession>A0A6J8EAS9</accession>
<dbReference type="AlphaFoldDB" id="A0A6J8EAS9"/>
<gene>
    <name evidence="1" type="ORF">MCOR_49850</name>
</gene>